<organism evidence="1">
    <name type="scientific">Culex pipiens</name>
    <name type="common">House mosquito</name>
    <dbReference type="NCBI Taxonomy" id="7175"/>
    <lineage>
        <taxon>Eukaryota</taxon>
        <taxon>Metazoa</taxon>
        <taxon>Ecdysozoa</taxon>
        <taxon>Arthropoda</taxon>
        <taxon>Hexapoda</taxon>
        <taxon>Insecta</taxon>
        <taxon>Pterygota</taxon>
        <taxon>Neoptera</taxon>
        <taxon>Endopterygota</taxon>
        <taxon>Diptera</taxon>
        <taxon>Nematocera</taxon>
        <taxon>Culicoidea</taxon>
        <taxon>Culicidae</taxon>
        <taxon>Culicinae</taxon>
        <taxon>Culicini</taxon>
        <taxon>Culex</taxon>
        <taxon>Culex</taxon>
    </lineage>
</organism>
<accession>A0A8D8NFG6</accession>
<proteinExistence type="predicted"/>
<name>A0A8D8NFG6_CULPI</name>
<protein>
    <submittedName>
        <fullName evidence="1">(northern house mosquito) hypothetical protein</fullName>
    </submittedName>
</protein>
<dbReference type="EMBL" id="HBUE01268871">
    <property type="protein sequence ID" value="CAG6562930.1"/>
    <property type="molecule type" value="Transcribed_RNA"/>
</dbReference>
<reference evidence="1" key="1">
    <citation type="submission" date="2021-05" db="EMBL/GenBank/DDBJ databases">
        <authorList>
            <person name="Alioto T."/>
            <person name="Alioto T."/>
            <person name="Gomez Garrido J."/>
        </authorList>
    </citation>
    <scope>NUCLEOTIDE SEQUENCE</scope>
</reference>
<dbReference type="AlphaFoldDB" id="A0A8D8NFG6"/>
<evidence type="ECO:0000313" key="1">
    <source>
        <dbReference type="EMBL" id="CAG6562930.1"/>
    </source>
</evidence>
<sequence length="183" mass="19786">MRRCASSKISHNGLLYLDFDDDHWLGVGRRAMRATARTTSLAAAVFRVTTRTMPSFPGCSFTIFPRGQLAGGTLSSLMMTTLPTSTATGGLQPFVARDCSCCRYSGYQRAQICWTRFCVSSQLFRRLSGISFRSISGTAWRLLPTRKCPGVRTSGSAGSSGMGVSGRELRHISICASSVSMSS</sequence>
<dbReference type="EMBL" id="HBUE01163637">
    <property type="protein sequence ID" value="CAG6511504.1"/>
    <property type="molecule type" value="Transcribed_RNA"/>
</dbReference>